<dbReference type="eggNOG" id="COG2304">
    <property type="taxonomic scope" value="Bacteria"/>
</dbReference>
<dbReference type="InterPro" id="IPR002035">
    <property type="entry name" value="VWF_A"/>
</dbReference>
<dbReference type="Gene3D" id="1.25.40.10">
    <property type="entry name" value="Tetratricopeptide repeat domain"/>
    <property type="match status" value="1"/>
</dbReference>
<feature type="repeat" description="TPR" evidence="1">
    <location>
        <begin position="411"/>
        <end position="444"/>
    </location>
</feature>
<dbReference type="InterPro" id="IPR019734">
    <property type="entry name" value="TPR_rpt"/>
</dbReference>
<feature type="compositionally biased region" description="Acidic residues" evidence="2">
    <location>
        <begin position="472"/>
        <end position="485"/>
    </location>
</feature>
<dbReference type="PANTHER" id="PTHR22550">
    <property type="entry name" value="SPORE GERMINATION PROTEIN"/>
    <property type="match status" value="1"/>
</dbReference>
<name>K6X3M7_9ALTE</name>
<dbReference type="PROSITE" id="PS50005">
    <property type="entry name" value="TPR"/>
    <property type="match status" value="1"/>
</dbReference>
<protein>
    <recommendedName>
        <fullName evidence="4">VWFA domain-containing protein</fullName>
    </recommendedName>
</protein>
<dbReference type="PANTHER" id="PTHR22550:SF14">
    <property type="entry name" value="VWFA DOMAIN-CONTAINING PROTEIN"/>
    <property type="match status" value="1"/>
</dbReference>
<gene>
    <name evidence="5" type="ORF">GLIP_2624</name>
</gene>
<dbReference type="InterPro" id="IPR036465">
    <property type="entry name" value="vWFA_dom_sf"/>
</dbReference>
<keyword evidence="3" id="KW-0812">Transmembrane</keyword>
<evidence type="ECO:0000256" key="3">
    <source>
        <dbReference type="SAM" id="Phobius"/>
    </source>
</evidence>
<keyword evidence="6" id="KW-1185">Reference proteome</keyword>
<dbReference type="SUPFAM" id="SSF53300">
    <property type="entry name" value="vWA-like"/>
    <property type="match status" value="1"/>
</dbReference>
<feature type="transmembrane region" description="Helical" evidence="3">
    <location>
        <begin position="63"/>
        <end position="82"/>
    </location>
</feature>
<dbReference type="InterPro" id="IPR011990">
    <property type="entry name" value="TPR-like_helical_dom_sf"/>
</dbReference>
<sequence length="623" mass="70683">MINLDTFHFLRPEWFFALIPLLLLLILLMNIHRRQSGWQSVVASHLYQHLISDQGSRKRRPPLSLVAIGWIIAVTALAGPTWERLPQPVFQLNAGKAVVIDMSMSMRATDVTPDRLTRAKYKAIDLINEISEGDVGLVAYAGDAFTISPLSSDAQNLTALLPSLSPEIMPVSGSEPYLGLKTAAELLQNAGFFEGEIFWITDGVEVSQLAELNTFIENLPYRISILGVGTPEGAPIQLLDGDFLKDNRGAIVIPKMDPQMLSGLARKSGGRFYAISADDSDITYLTGQQLINRETNSNKDNSEQFGDEWQEAGPYLLLLLLPIAALAFRRGYLAMFVVVVFTSSMVPQPALAAGWQDWFKNSDQKGLDALNKQQYEQAASHFESPMWKGSALYKQGNYQAALDAFSQVPGAQSLYNQGNALAQLGELDKAIQAYEQALELQPDHAEALKNKQIIEQMKQQQEQQQDQNQDQEQQDGENQEQESEDSQSNQQNSQDQNSQQQSDPSQQNQDQEQQNNEQNEQDQQQQQNNPEQNEETEQNQEQQEQQQQSQEQEQQQEQQQQAVEQMQQTDEPMTDEQREEMQRMQNLLNRVPDDPSYLLKRKMLLENQQRRRQRTPTQSSRNW</sequence>
<dbReference type="PROSITE" id="PS50234">
    <property type="entry name" value="VWFA"/>
    <property type="match status" value="1"/>
</dbReference>
<keyword evidence="3" id="KW-0472">Membrane</keyword>
<dbReference type="Proteomes" id="UP000006334">
    <property type="component" value="Unassembled WGS sequence"/>
</dbReference>
<evidence type="ECO:0000256" key="2">
    <source>
        <dbReference type="SAM" id="MobiDB-lite"/>
    </source>
</evidence>
<dbReference type="AlphaFoldDB" id="K6X3M7"/>
<evidence type="ECO:0000313" key="5">
    <source>
        <dbReference type="EMBL" id="GAC15249.1"/>
    </source>
</evidence>
<dbReference type="EMBL" id="BAEN01000049">
    <property type="protein sequence ID" value="GAC15249.1"/>
    <property type="molecule type" value="Genomic_DNA"/>
</dbReference>
<evidence type="ECO:0000259" key="4">
    <source>
        <dbReference type="PROSITE" id="PS50234"/>
    </source>
</evidence>
<evidence type="ECO:0000256" key="1">
    <source>
        <dbReference type="PROSITE-ProRule" id="PRU00339"/>
    </source>
</evidence>
<dbReference type="SMART" id="SM00028">
    <property type="entry name" value="TPR"/>
    <property type="match status" value="1"/>
</dbReference>
<keyword evidence="1" id="KW-0802">TPR repeat</keyword>
<accession>K6X3M7</accession>
<feature type="compositionally biased region" description="Low complexity" evidence="2">
    <location>
        <begin position="486"/>
        <end position="531"/>
    </location>
</feature>
<dbReference type="Pfam" id="PF00515">
    <property type="entry name" value="TPR_1"/>
    <property type="match status" value="1"/>
</dbReference>
<reference evidence="5 6" key="1">
    <citation type="journal article" date="2017" name="Antonie Van Leeuwenhoek">
        <title>Rhizobium rhizosphaerae sp. nov., a novel species isolated from rice rhizosphere.</title>
        <authorList>
            <person name="Zhao J.J."/>
            <person name="Zhang J."/>
            <person name="Zhang R.J."/>
            <person name="Zhang C.W."/>
            <person name="Yin H.Q."/>
            <person name="Zhang X.X."/>
        </authorList>
    </citation>
    <scope>NUCLEOTIDE SEQUENCE [LARGE SCALE GENOMIC DNA]</scope>
    <source>
        <strain evidence="5 6">E3</strain>
    </source>
</reference>
<comment type="caution">
    <text evidence="5">The sequence shown here is derived from an EMBL/GenBank/DDBJ whole genome shotgun (WGS) entry which is preliminary data.</text>
</comment>
<feature type="domain" description="VWFA" evidence="4">
    <location>
        <begin position="95"/>
        <end position="294"/>
    </location>
</feature>
<dbReference type="STRING" id="1127673.GLIP_2624"/>
<feature type="compositionally biased region" description="Low complexity" evidence="2">
    <location>
        <begin position="459"/>
        <end position="471"/>
    </location>
</feature>
<dbReference type="Pfam" id="PF13519">
    <property type="entry name" value="VWA_2"/>
    <property type="match status" value="1"/>
</dbReference>
<dbReference type="OrthoDB" id="9807628at2"/>
<feature type="compositionally biased region" description="Low complexity" evidence="2">
    <location>
        <begin position="539"/>
        <end position="568"/>
    </location>
</feature>
<proteinExistence type="predicted"/>
<dbReference type="SUPFAM" id="SSF48452">
    <property type="entry name" value="TPR-like"/>
    <property type="match status" value="1"/>
</dbReference>
<dbReference type="InterPro" id="IPR050768">
    <property type="entry name" value="UPF0353/GerABKA_families"/>
</dbReference>
<feature type="region of interest" description="Disordered" evidence="2">
    <location>
        <begin position="457"/>
        <end position="623"/>
    </location>
</feature>
<dbReference type="Gene3D" id="3.40.50.410">
    <property type="entry name" value="von Willebrand factor, type A domain"/>
    <property type="match status" value="1"/>
</dbReference>
<keyword evidence="3" id="KW-1133">Transmembrane helix</keyword>
<organism evidence="5 6">
    <name type="scientific">Aliiglaciecola lipolytica E3</name>
    <dbReference type="NCBI Taxonomy" id="1127673"/>
    <lineage>
        <taxon>Bacteria</taxon>
        <taxon>Pseudomonadati</taxon>
        <taxon>Pseudomonadota</taxon>
        <taxon>Gammaproteobacteria</taxon>
        <taxon>Alteromonadales</taxon>
        <taxon>Alteromonadaceae</taxon>
        <taxon>Aliiglaciecola</taxon>
    </lineage>
</organism>
<evidence type="ECO:0000313" key="6">
    <source>
        <dbReference type="Proteomes" id="UP000006334"/>
    </source>
</evidence>
<dbReference type="eggNOG" id="COG0457">
    <property type="taxonomic scope" value="Bacteria"/>
</dbReference>
<dbReference type="PROSITE" id="PS50293">
    <property type="entry name" value="TPR_REGION"/>
    <property type="match status" value="1"/>
</dbReference>
<feature type="transmembrane region" description="Helical" evidence="3">
    <location>
        <begin position="14"/>
        <end position="31"/>
    </location>
</feature>
<dbReference type="RefSeq" id="WP_008845054.1">
    <property type="nucleotide sequence ID" value="NZ_BAEN01000049.1"/>
</dbReference>